<proteinExistence type="inferred from homology"/>
<dbReference type="GO" id="GO:0006696">
    <property type="term" value="P:ergosterol biosynthetic process"/>
    <property type="evidence" value="ECO:0007669"/>
    <property type="project" value="TreeGrafter"/>
</dbReference>
<evidence type="ECO:0000313" key="12">
    <source>
        <dbReference type="EMBL" id="OGM43565.1"/>
    </source>
</evidence>
<evidence type="ECO:0000256" key="4">
    <source>
        <dbReference type="ARBA" id="ARBA00022737"/>
    </source>
</evidence>
<dbReference type="Pfam" id="PF05002">
    <property type="entry name" value="SGS"/>
    <property type="match status" value="1"/>
</dbReference>
<evidence type="ECO:0000256" key="3">
    <source>
        <dbReference type="ARBA" id="ARBA00022516"/>
    </source>
</evidence>
<keyword evidence="7" id="KW-0413">Isomerase</keyword>
<feature type="region of interest" description="Disordered" evidence="9">
    <location>
        <begin position="1152"/>
        <end position="1182"/>
    </location>
</feature>
<dbReference type="Gene3D" id="6.20.120.20">
    <property type="match status" value="1"/>
</dbReference>
<dbReference type="FunFam" id="1.25.40.10:FF:000891">
    <property type="entry name" value="SGT1 and CS domain protein"/>
    <property type="match status" value="1"/>
</dbReference>
<accession>A0A1F7ZWX3</accession>
<keyword evidence="3" id="KW-0444">Lipid biosynthesis</keyword>
<gene>
    <name evidence="12" type="ORF">ABOM_007168</name>
</gene>
<evidence type="ECO:0000256" key="2">
    <source>
        <dbReference type="ARBA" id="ARBA00009755"/>
    </source>
</evidence>
<dbReference type="Pfam" id="PF13249">
    <property type="entry name" value="SQHop_cyclase_N"/>
    <property type="match status" value="1"/>
</dbReference>
<dbReference type="CDD" id="cd06466">
    <property type="entry name" value="p23_CS_SGT1_like"/>
    <property type="match status" value="1"/>
</dbReference>
<dbReference type="CDD" id="cd02892">
    <property type="entry name" value="SQCY_1"/>
    <property type="match status" value="1"/>
</dbReference>
<dbReference type="PANTHER" id="PTHR11764">
    <property type="entry name" value="TERPENE CYCLASE/MUTASE FAMILY MEMBER"/>
    <property type="match status" value="1"/>
</dbReference>
<keyword evidence="5" id="KW-0752">Steroid biosynthesis</keyword>
<feature type="compositionally biased region" description="Low complexity" evidence="9">
    <location>
        <begin position="933"/>
        <end position="950"/>
    </location>
</feature>
<name>A0A1F7ZWX3_9EURO</name>
<keyword evidence="6" id="KW-0443">Lipid metabolism</keyword>
<evidence type="ECO:0000256" key="7">
    <source>
        <dbReference type="ARBA" id="ARBA00023235"/>
    </source>
</evidence>
<dbReference type="EMBL" id="LYCR01000068">
    <property type="protein sequence ID" value="OGM43565.1"/>
    <property type="molecule type" value="Genomic_DNA"/>
</dbReference>
<dbReference type="FunFam" id="1.50.10.20:FF:000003">
    <property type="entry name" value="Terpene cyclase/mutase family member"/>
    <property type="match status" value="1"/>
</dbReference>
<feature type="region of interest" description="Disordered" evidence="9">
    <location>
        <begin position="1"/>
        <end position="21"/>
    </location>
</feature>
<evidence type="ECO:0000313" key="13">
    <source>
        <dbReference type="Proteomes" id="UP000179179"/>
    </source>
</evidence>
<evidence type="ECO:0000259" key="11">
    <source>
        <dbReference type="PROSITE" id="PS51203"/>
    </source>
</evidence>
<dbReference type="InterPro" id="IPR008978">
    <property type="entry name" value="HSP20-like_chaperone"/>
</dbReference>
<dbReference type="PANTHER" id="PTHR11764:SF76">
    <property type="entry name" value="TERPENE CYCLASE_MUTASE FAMILY MEMBER"/>
    <property type="match status" value="1"/>
</dbReference>
<feature type="compositionally biased region" description="Basic and acidic residues" evidence="9">
    <location>
        <begin position="1098"/>
        <end position="1111"/>
    </location>
</feature>
<comment type="caution">
    <text evidence="12">The sequence shown here is derived from an EMBL/GenBank/DDBJ whole genome shotgun (WGS) entry which is preliminary data.</text>
</comment>
<dbReference type="OrthoDB" id="21502at2759"/>
<dbReference type="GO" id="GO:0000250">
    <property type="term" value="F:lanosterol synthase activity"/>
    <property type="evidence" value="ECO:0007669"/>
    <property type="project" value="UniProtKB-EC"/>
</dbReference>
<dbReference type="GO" id="GO:0005811">
    <property type="term" value="C:lipid droplet"/>
    <property type="evidence" value="ECO:0007669"/>
    <property type="project" value="InterPro"/>
</dbReference>
<dbReference type="AlphaFoldDB" id="A0A1F7ZWX3"/>
<dbReference type="SUPFAM" id="SSF49764">
    <property type="entry name" value="HSP20-like chaperones"/>
    <property type="match status" value="1"/>
</dbReference>
<dbReference type="InterPro" id="IPR008930">
    <property type="entry name" value="Terpenoid_cyclase/PrenylTrfase"/>
</dbReference>
<feature type="compositionally biased region" description="Basic and acidic residues" evidence="9">
    <location>
        <begin position="1171"/>
        <end position="1182"/>
    </location>
</feature>
<comment type="similarity">
    <text evidence="2">Belongs to the terpene cyclase/mutase family.</text>
</comment>
<feature type="domain" description="CS" evidence="11">
    <location>
        <begin position="950"/>
        <end position="1041"/>
    </location>
</feature>
<feature type="compositionally biased region" description="Polar residues" evidence="9">
    <location>
        <begin position="1061"/>
        <end position="1074"/>
    </location>
</feature>
<dbReference type="STRING" id="109264.A0A1F7ZWX3"/>
<dbReference type="InterPro" id="IPR018333">
    <property type="entry name" value="Squalene_cyclase"/>
</dbReference>
<dbReference type="Pfam" id="PF13243">
    <property type="entry name" value="SQHop_cyclase_C"/>
    <property type="match status" value="1"/>
</dbReference>
<feature type="region of interest" description="Disordered" evidence="9">
    <location>
        <begin position="1054"/>
        <end position="1128"/>
    </location>
</feature>
<sequence length="1182" mass="131460">MADPVAPWRTAAQGHLTADANGDPKTDYSRWRLLDDDGRHTWHYLESDEENAKWPQSVADKYFLGLPTGLPKLPPAKTPLQCAENGLEFFSKLQLPPGNWACEYGGPMFLLPGLLITYYVTNTPIPPEYATEIKRYLFARQHPEDGGWGLHIEAHSSVFGTCMNYVALRLIGVSEDDHRMIKARGLLHRFGGAIYGPHWAKFWLSILGVMDWDCVNPVPPEIWLLPDWVPFAPWRWWIHIRQVFLPMSYLWSKKFTHPLDPLTKQLRSELYTEPYDSINFAKHLNAWNPYLRFPALVRRAEEWTWELIRMEDENTDYAGLGPVSNPMNMVACYLHDGPDSYSVRRHRERLNDYMWVKNEGMLMNGTNGVQAWDTSFITQAIVVAGFADDPKWRPMLTKALEFLDNHQLRENVPDQEKCYRQHRKGAWPFSNKTQGYTVSDCTAEGLRSSIQLQEIHNYPKLISTQRLKDSVDCLLLMQNPSGGFTEYETTRASPKVEWLNAAEVFGGIMIGYDYPECTTASVTALSLFSKFYPDYRSDEITAAKEKAVKYIKRVQRSDGSWYGSWGICFTYAAMFALESLASIGETYENSDYSRRGCEFLISKQKEDGGWGESYLSSERHEYTQHEKSQVCQTAWACLALMEAGYPDKEPLRKAMKLMMSRQQPNGEWLQEAIEGVFNQSCPRAPVLGLPYIHQAAELIAPTKLTNMNSATQGDKALATSDFPGAIRYFTQALIELPRAPPYYLKRSTAYSRVKPADGGPHSQAALRDAEIALTLARERGKRELILAAQMRRGVALYQLGKYGDASFVFEIIQGKTGAGAENTDKSDRMKDAMGMAGGARSTSKNGYEQELPIWILKVKSKLNNLPEGDDKAAVTIAEYPSGVQVPTEKELKNQLDTLKSGKVGASSAQSEPTAAGKTATGEASTSKTSDSQSGATGSTPSAAPSTVPPSEKVRHEWYQSNETVVVTLYVKGVPGDQVDVELKDESVSLQFPLPAGAEFDFTLDPLFASVDPSSSKVSVMSTKIELVLKKRAPGQKWGALEASADNIKLSGRQAALDPTPAGSSAPTYPSSSRNGPKDWDKLASSLTAKKPKPKGKGKAKDGEPTDSRADDAGDESEGADSVDSDFDGGDAVDAFFKKLYANADENTRRAMNKSYLESQGTSLSTNWSEVSKGKVEPRPPSD</sequence>
<feature type="region of interest" description="Disordered" evidence="9">
    <location>
        <begin position="898"/>
        <end position="952"/>
    </location>
</feature>
<dbReference type="Gene3D" id="2.60.40.790">
    <property type="match status" value="1"/>
</dbReference>
<dbReference type="InterPro" id="IPR002365">
    <property type="entry name" value="Terpene_synthase_CS"/>
</dbReference>
<dbReference type="Proteomes" id="UP000179179">
    <property type="component" value="Unassembled WGS sequence"/>
</dbReference>
<dbReference type="PROSITE" id="PS51048">
    <property type="entry name" value="SGS"/>
    <property type="match status" value="1"/>
</dbReference>
<feature type="compositionally biased region" description="Polar residues" evidence="9">
    <location>
        <begin position="1155"/>
        <end position="1169"/>
    </location>
</feature>
<dbReference type="Gene3D" id="1.25.40.10">
    <property type="entry name" value="Tetratricopeptide repeat domain"/>
    <property type="match status" value="1"/>
</dbReference>
<evidence type="ECO:0000256" key="8">
    <source>
        <dbReference type="ARBA" id="ARBA00029485"/>
    </source>
</evidence>
<reference evidence="12 13" key="1">
    <citation type="journal article" date="2016" name="Genome Biol. Evol.">
        <title>Draft genome sequence of an aflatoxigenic Aspergillus species, A. bombycis.</title>
        <authorList>
            <person name="Moore G.G."/>
            <person name="Mack B.M."/>
            <person name="Beltz S.B."/>
            <person name="Gilbert M.K."/>
        </authorList>
    </citation>
    <scope>NUCLEOTIDE SEQUENCE [LARGE SCALE GENOMIC DNA]</scope>
    <source>
        <strain evidence="13">NRRL 26010</strain>
    </source>
</reference>
<evidence type="ECO:0000256" key="9">
    <source>
        <dbReference type="SAM" id="MobiDB-lite"/>
    </source>
</evidence>
<dbReference type="SFLD" id="SFLDG01016">
    <property type="entry name" value="Prenyltransferase_Like_2"/>
    <property type="match status" value="1"/>
</dbReference>
<feature type="compositionally biased region" description="Polar residues" evidence="9">
    <location>
        <begin position="921"/>
        <end position="932"/>
    </location>
</feature>
<dbReference type="InterPro" id="IPR032697">
    <property type="entry name" value="SQ_cyclase_N"/>
</dbReference>
<dbReference type="InterPro" id="IPR007699">
    <property type="entry name" value="SGS_dom"/>
</dbReference>
<dbReference type="SUPFAM" id="SSF48452">
    <property type="entry name" value="TPR-like"/>
    <property type="match status" value="1"/>
</dbReference>
<dbReference type="RefSeq" id="XP_022387282.1">
    <property type="nucleotide sequence ID" value="XM_022534297.1"/>
</dbReference>
<comment type="similarity">
    <text evidence="1">Belongs to the SGT1 family.</text>
</comment>
<dbReference type="NCBIfam" id="TIGR01787">
    <property type="entry name" value="squalene_cyclas"/>
    <property type="match status" value="1"/>
</dbReference>
<dbReference type="InterPro" id="IPR007052">
    <property type="entry name" value="CS_dom"/>
</dbReference>
<dbReference type="InterPro" id="IPR011990">
    <property type="entry name" value="TPR-like_helical_dom_sf"/>
</dbReference>
<evidence type="ECO:0000256" key="5">
    <source>
        <dbReference type="ARBA" id="ARBA00022955"/>
    </source>
</evidence>
<feature type="compositionally biased region" description="Acidic residues" evidence="9">
    <location>
        <begin position="1112"/>
        <end position="1128"/>
    </location>
</feature>
<dbReference type="SUPFAM" id="SSF48239">
    <property type="entry name" value="Terpenoid cyclases/Protein prenyltransferases"/>
    <property type="match status" value="2"/>
</dbReference>
<dbReference type="InterPro" id="IPR032696">
    <property type="entry name" value="SQ_cyclase_C"/>
</dbReference>
<dbReference type="Pfam" id="PF04969">
    <property type="entry name" value="CS"/>
    <property type="match status" value="1"/>
</dbReference>
<evidence type="ECO:0000256" key="6">
    <source>
        <dbReference type="ARBA" id="ARBA00023098"/>
    </source>
</evidence>
<evidence type="ECO:0000259" key="10">
    <source>
        <dbReference type="PROSITE" id="PS51048"/>
    </source>
</evidence>
<dbReference type="GeneID" id="34450558"/>
<dbReference type="Gene3D" id="1.50.10.20">
    <property type="match status" value="2"/>
</dbReference>
<keyword evidence="4" id="KW-0677">Repeat</keyword>
<dbReference type="GO" id="GO:0016104">
    <property type="term" value="P:triterpenoid biosynthetic process"/>
    <property type="evidence" value="ECO:0007669"/>
    <property type="project" value="InterPro"/>
</dbReference>
<feature type="domain" description="SGS" evidence="10">
    <location>
        <begin position="1067"/>
        <end position="1182"/>
    </location>
</feature>
<protein>
    <recommendedName>
        <fullName evidence="8">lanosterol synthase</fullName>
        <ecNumber evidence="8">5.4.99.7</ecNumber>
    </recommendedName>
</protein>
<dbReference type="PROSITE" id="PS01074">
    <property type="entry name" value="TERPENE_SYNTHASES"/>
    <property type="match status" value="1"/>
</dbReference>
<dbReference type="PROSITE" id="PS51203">
    <property type="entry name" value="CS"/>
    <property type="match status" value="1"/>
</dbReference>
<keyword evidence="13" id="KW-1185">Reference proteome</keyword>
<organism evidence="12 13">
    <name type="scientific">Aspergillus bombycis</name>
    <dbReference type="NCBI Taxonomy" id="109264"/>
    <lineage>
        <taxon>Eukaryota</taxon>
        <taxon>Fungi</taxon>
        <taxon>Dikarya</taxon>
        <taxon>Ascomycota</taxon>
        <taxon>Pezizomycotina</taxon>
        <taxon>Eurotiomycetes</taxon>
        <taxon>Eurotiomycetidae</taxon>
        <taxon>Eurotiales</taxon>
        <taxon>Aspergillaceae</taxon>
        <taxon>Aspergillus</taxon>
    </lineage>
</organism>
<dbReference type="EC" id="5.4.99.7" evidence="8"/>
<evidence type="ECO:0000256" key="1">
    <source>
        <dbReference type="ARBA" id="ARBA00008509"/>
    </source>
</evidence>